<dbReference type="PROSITE" id="PS50018">
    <property type="entry name" value="RAS_GTPASE_ACTIV_2"/>
    <property type="match status" value="1"/>
</dbReference>
<dbReference type="Pfam" id="PF00616">
    <property type="entry name" value="RasGAP"/>
    <property type="match status" value="1"/>
</dbReference>
<feature type="region of interest" description="Disordered" evidence="2">
    <location>
        <begin position="934"/>
        <end position="1012"/>
    </location>
</feature>
<keyword evidence="1" id="KW-0343">GTPase activation</keyword>
<feature type="compositionally biased region" description="Basic residues" evidence="2">
    <location>
        <begin position="326"/>
        <end position="336"/>
    </location>
</feature>
<dbReference type="SUPFAM" id="SSF48350">
    <property type="entry name" value="GTPase activation domain, GAP"/>
    <property type="match status" value="1"/>
</dbReference>
<feature type="domain" description="Ras-GAP" evidence="3">
    <location>
        <begin position="434"/>
        <end position="645"/>
    </location>
</feature>
<dbReference type="PANTHER" id="PTHR10194:SF60">
    <property type="entry name" value="RAS GTPASE-ACTIVATING PROTEIN RASKOL"/>
    <property type="match status" value="1"/>
</dbReference>
<feature type="compositionally biased region" description="Basic and acidic residues" evidence="2">
    <location>
        <begin position="953"/>
        <end position="965"/>
    </location>
</feature>
<name>A0A058ZAK1_FONAL</name>
<dbReference type="OrthoDB" id="28245at2759"/>
<feature type="compositionally biased region" description="Low complexity" evidence="2">
    <location>
        <begin position="153"/>
        <end position="172"/>
    </location>
</feature>
<feature type="region of interest" description="Disordered" evidence="2">
    <location>
        <begin position="376"/>
        <end position="401"/>
    </location>
</feature>
<feature type="compositionally biased region" description="Low complexity" evidence="2">
    <location>
        <begin position="745"/>
        <end position="777"/>
    </location>
</feature>
<feature type="region of interest" description="Disordered" evidence="2">
    <location>
        <begin position="804"/>
        <end position="824"/>
    </location>
</feature>
<feature type="region of interest" description="Disordered" evidence="2">
    <location>
        <begin position="695"/>
        <end position="778"/>
    </location>
</feature>
<feature type="compositionally biased region" description="Low complexity" evidence="2">
    <location>
        <begin position="1078"/>
        <end position="1096"/>
    </location>
</feature>
<feature type="region of interest" description="Disordered" evidence="2">
    <location>
        <begin position="129"/>
        <end position="363"/>
    </location>
</feature>
<proteinExistence type="predicted"/>
<feature type="compositionally biased region" description="Low complexity" evidence="2">
    <location>
        <begin position="982"/>
        <end position="993"/>
    </location>
</feature>
<dbReference type="GO" id="GO:0005096">
    <property type="term" value="F:GTPase activator activity"/>
    <property type="evidence" value="ECO:0007669"/>
    <property type="project" value="UniProtKB-KW"/>
</dbReference>
<evidence type="ECO:0000313" key="5">
    <source>
        <dbReference type="Proteomes" id="UP000030693"/>
    </source>
</evidence>
<protein>
    <recommendedName>
        <fullName evidence="3">Ras-GAP domain-containing protein</fullName>
    </recommendedName>
</protein>
<feature type="region of interest" description="Disordered" evidence="2">
    <location>
        <begin position="1031"/>
        <end position="1102"/>
    </location>
</feature>
<dbReference type="Gene3D" id="1.10.506.10">
    <property type="entry name" value="GTPase Activation - p120gap, domain 1"/>
    <property type="match status" value="2"/>
</dbReference>
<evidence type="ECO:0000259" key="3">
    <source>
        <dbReference type="PROSITE" id="PS50018"/>
    </source>
</evidence>
<dbReference type="AlphaFoldDB" id="A0A058ZAK1"/>
<accession>A0A058ZAK1</accession>
<evidence type="ECO:0000256" key="1">
    <source>
        <dbReference type="ARBA" id="ARBA00022468"/>
    </source>
</evidence>
<dbReference type="eggNOG" id="KOG1826">
    <property type="taxonomic scope" value="Eukaryota"/>
</dbReference>
<feature type="compositionally biased region" description="Low complexity" evidence="2">
    <location>
        <begin position="205"/>
        <end position="232"/>
    </location>
</feature>
<dbReference type="PANTHER" id="PTHR10194">
    <property type="entry name" value="RAS GTPASE-ACTIVATING PROTEINS"/>
    <property type="match status" value="1"/>
</dbReference>
<dbReference type="GeneID" id="20527098"/>
<dbReference type="EMBL" id="KB932203">
    <property type="protein sequence ID" value="KCV71425.1"/>
    <property type="molecule type" value="Genomic_DNA"/>
</dbReference>
<dbReference type="InterPro" id="IPR039360">
    <property type="entry name" value="Ras_GTPase"/>
</dbReference>
<dbReference type="InterPro" id="IPR008936">
    <property type="entry name" value="Rho_GTPase_activation_prot"/>
</dbReference>
<feature type="region of interest" description="Disordered" evidence="2">
    <location>
        <begin position="20"/>
        <end position="94"/>
    </location>
</feature>
<organism evidence="4">
    <name type="scientific">Fonticula alba</name>
    <name type="common">Slime mold</name>
    <dbReference type="NCBI Taxonomy" id="691883"/>
    <lineage>
        <taxon>Eukaryota</taxon>
        <taxon>Rotosphaerida</taxon>
        <taxon>Fonticulaceae</taxon>
        <taxon>Fonticula</taxon>
    </lineage>
</organism>
<feature type="compositionally biased region" description="Pro residues" evidence="2">
    <location>
        <begin position="268"/>
        <end position="283"/>
    </location>
</feature>
<evidence type="ECO:0000256" key="2">
    <source>
        <dbReference type="SAM" id="MobiDB-lite"/>
    </source>
</evidence>
<feature type="compositionally biased region" description="Pro residues" evidence="2">
    <location>
        <begin position="1068"/>
        <end position="1077"/>
    </location>
</feature>
<feature type="compositionally biased region" description="Low complexity" evidence="2">
    <location>
        <begin position="293"/>
        <end position="304"/>
    </location>
</feature>
<dbReference type="InterPro" id="IPR001936">
    <property type="entry name" value="RasGAP_dom"/>
</dbReference>
<dbReference type="SMART" id="SM00323">
    <property type="entry name" value="RasGAP"/>
    <property type="match status" value="1"/>
</dbReference>
<dbReference type="Proteomes" id="UP000030693">
    <property type="component" value="Unassembled WGS sequence"/>
</dbReference>
<feature type="compositionally biased region" description="Pro residues" evidence="2">
    <location>
        <begin position="994"/>
        <end position="1004"/>
    </location>
</feature>
<reference evidence="4" key="1">
    <citation type="submission" date="2013-04" db="EMBL/GenBank/DDBJ databases">
        <title>The Genome Sequence of Fonticula alba ATCC 38817.</title>
        <authorList>
            <consortium name="The Broad Institute Genomics Platform"/>
            <person name="Russ C."/>
            <person name="Cuomo C."/>
            <person name="Burger G."/>
            <person name="Gray M.W."/>
            <person name="Holland P.W.H."/>
            <person name="King N."/>
            <person name="Lang F.B.F."/>
            <person name="Roger A.J."/>
            <person name="Ruiz-Trillo I."/>
            <person name="Brown M."/>
            <person name="Walker B."/>
            <person name="Young S."/>
            <person name="Zeng Q."/>
            <person name="Gargeya S."/>
            <person name="Fitzgerald M."/>
            <person name="Haas B."/>
            <person name="Abouelleil A."/>
            <person name="Allen A.W."/>
            <person name="Alvarado L."/>
            <person name="Arachchi H.M."/>
            <person name="Berlin A.M."/>
            <person name="Chapman S.B."/>
            <person name="Gainer-Dewar J."/>
            <person name="Goldberg J."/>
            <person name="Griggs A."/>
            <person name="Gujja S."/>
            <person name="Hansen M."/>
            <person name="Howarth C."/>
            <person name="Imamovic A."/>
            <person name="Ireland A."/>
            <person name="Larimer J."/>
            <person name="McCowan C."/>
            <person name="Murphy C."/>
            <person name="Pearson M."/>
            <person name="Poon T.W."/>
            <person name="Priest M."/>
            <person name="Roberts A."/>
            <person name="Saif S."/>
            <person name="Shea T."/>
            <person name="Sisk P."/>
            <person name="Sykes S."/>
            <person name="Wortman J."/>
            <person name="Nusbaum C."/>
            <person name="Birren B."/>
        </authorList>
    </citation>
    <scope>NUCLEOTIDE SEQUENCE [LARGE SCALE GENOMIC DNA]</scope>
    <source>
        <strain evidence="4">ATCC 38817</strain>
    </source>
</reference>
<feature type="compositionally biased region" description="Low complexity" evidence="2">
    <location>
        <begin position="1032"/>
        <end position="1062"/>
    </location>
</feature>
<dbReference type="STRING" id="691883.A0A058ZAK1"/>
<gene>
    <name evidence="4" type="ORF">H696_02373</name>
</gene>
<sequence>MPDLSACEFPVAVTAIPIVVVDTPPPEPLEDRQKMPAAATDEQPDLMPPAVADAPPAAPVKSTASSQSDDLSVDDVSVHDNATTTPPEGLAQLLPVDDSVATASMPAEDDPTLFDTQSDASSPEVVAIACLEGAATEPNSPVSPPVAVEEDPAAAAAAATTEDATVPPEAEASIVAPETDAAAGQVADPPPEDAIVGSDIPPPTAEAALAQPEDAAAAESAAATSAIEVAAADAEKPLLSEGPPSAELEAAPADVPPAAPSTDGAWAEPPPLPAGMSRLPPPTGGDGDIELMPVPASSADSPSPRTILPSISSEIDPQAMGPLGLGHRRSVSHNSRRSSSYSPLNTAGSGGEGGPLSGHAASGSFSSSLSVQVALPTLPDGSPPISNSNKRALRGPPPSTPEEQLLLMKLELWDDVFTDDLDLLAHLCQQTYLNSQILTASIIVLLEHTNHADYFLKRLIRTRIFLNRPTESHDFTNIMRDNSLSVMLSSAFARHHGPAYLETVISPVIDKILEDTTIFEINPAEIKDPASVDLEANLHKFAGIVSWTISHILEKRDALPPKLRSLCTYMRRTSYARLKHYFPGDSDSMREQASLRLVGCFLFLRFIGPSIFAPTFNGLCYRTGLTRDERRALIMFTKALNILAAESLRVQKEEYMVPLGALLQKETAKMQSFLDFASSFDEDETVLVLSDPACGSSIGPSSPEKRTKKQATPEADGGVGAGADAAVDTDPALHEATSSFPPPAAGEGTSTGVAAAGVGSGVAHEGSPSSAEAAAASEAEDPEVLAVAAAAAGAAGAAVADDGIAHATGPADPPESPTVDEADEGQPSLLKMHRLLAAGQGGSLPSTPRSAITYCSEAPGLLEAPPPPDALIPDSFAGNLDTVVTFLRTIIPKFEISLREALPQLAQLPLESPALLERVKAHVSAIDQLARDTTAAATGPAGPGAAGPGSQLEESRSSRSLRGVEVDGGTVRSTRSSRRISLRMSFSLFTNPTTSPPGSTPPTPSAAGGASVSAGARASSASLPVVAPGVAGASHSRSLSSSSGGRPRSGSVSSVRSSSQGGTTEPVTPAPGSPPLPASGMASSSQSVHSSGSPDSAPKRERSVSFMDRLFALLTCSQGIST</sequence>
<keyword evidence="5" id="KW-1185">Reference proteome</keyword>
<dbReference type="RefSeq" id="XP_009494548.1">
    <property type="nucleotide sequence ID" value="XM_009496273.1"/>
</dbReference>
<evidence type="ECO:0000313" key="4">
    <source>
        <dbReference type="EMBL" id="KCV71425.1"/>
    </source>
</evidence>